<feature type="compositionally biased region" description="Polar residues" evidence="2">
    <location>
        <begin position="59"/>
        <end position="76"/>
    </location>
</feature>
<proteinExistence type="predicted"/>
<feature type="coiled-coil region" evidence="1">
    <location>
        <begin position="444"/>
        <end position="471"/>
    </location>
</feature>
<feature type="compositionally biased region" description="Polar residues" evidence="2">
    <location>
        <begin position="83"/>
        <end position="100"/>
    </location>
</feature>
<keyword evidence="1" id="KW-0175">Coiled coil</keyword>
<feature type="compositionally biased region" description="Basic and acidic residues" evidence="2">
    <location>
        <begin position="839"/>
        <end position="931"/>
    </location>
</feature>
<keyword evidence="4" id="KW-1185">Reference proteome</keyword>
<feature type="compositionally biased region" description="Low complexity" evidence="2">
    <location>
        <begin position="1109"/>
        <end position="1131"/>
    </location>
</feature>
<evidence type="ECO:0000256" key="2">
    <source>
        <dbReference type="SAM" id="MobiDB-lite"/>
    </source>
</evidence>
<evidence type="ECO:0000256" key="1">
    <source>
        <dbReference type="SAM" id="Coils"/>
    </source>
</evidence>
<name>A0ABD3MUB4_9STRA</name>
<reference evidence="3 4" key="1">
    <citation type="submission" date="2024-10" db="EMBL/GenBank/DDBJ databases">
        <title>Updated reference genomes for cyclostephanoid diatoms.</title>
        <authorList>
            <person name="Roberts W.R."/>
            <person name="Alverson A.J."/>
        </authorList>
    </citation>
    <scope>NUCLEOTIDE SEQUENCE [LARGE SCALE GENOMIC DNA]</scope>
    <source>
        <strain evidence="3 4">AJA232-27</strain>
    </source>
</reference>
<accession>A0ABD3MUB4</accession>
<evidence type="ECO:0000313" key="4">
    <source>
        <dbReference type="Proteomes" id="UP001530293"/>
    </source>
</evidence>
<sequence>MSYLLIKKGGQKPSSGLPSNRNNNGQHRRNPAVSSSSANRQRLPGGGGIGGSSSGGGNNQQWRNPASQNGGNSFPRSTFARAGTSSNQYHHNDGQLNQNEFNAQHPHGVAVVNDGEGQVQLQRMAAPSLQRQQQVGLGQQQQAQNQVFQGLVSMDEVYADLQILEQQRQESERKLASARLQQKQKKAEQLTLESKLCELKCQNGGLRVELERAAKQLSLRHRELLEARTKAESSRKDTHRFDAKLKRVIGVARLFGTYQNKIENAMIALHETETRLNFTKGQETSKLKLALIRRDDVIRHRDLLSKAINSNTTKARSIADEVSKIRAEIVTNEQDLSAAQRMESQTKLRVETIDHEVVLERTRHEETVAKLISMSEELDESKVKSTQSSVDKKAAIEQKKSELHKIWEKCNELLKSEGRSGFPEPNWETEQAPSLDVARVWVRVNDEEVDLNAKTKERDQLRRDVADLDDQVSSNTVMATENQTEADTLQKFAETTISEESVRKSEISKAIEDAERECREVEKLRDSILDLTVMQEKDATDLKMKLTSEGSRISAMETEIANILDEVVSTEKRSLEHKEQECAKHEKLLKEVAAAKKMADVIKGAFEHAQRQANRFSALPDGELALQMTQLDEAEREIVDVANLERDTIIEMEPLLEKFTLDFNSDVSFEDQKKAGMKSLRKACLNSLEEAKIDRQARLERAKAAHLREQVQRIREREEYFARIDEETRLADEARVREEEQELKRRRQDEEKFAAERKNKIANLRKDRRARIKADEIERRREEEVAARRHQKAVEMQPDRKDKMTGSALAEPAKNAEPKRHGALKGVGRVENIAACEAAELKRRKDDKRLQESRKKRKIAEVPKEDKSVREREARKEHELEAMRVRSKEMQERLKAEEKKRDNVRRKDNKRDDQTSREDLGSMKPLRDVTKFSDTNSNVNVGPKRKDRKSYGRAEDSRSKHAKTVTSGADRSWDEQDKMSKVAREPTFETIVDETKVQERKSSSILENKVSKAKPTKSLTKRAPEEPFDDANDTSKDKIKLDKPTIFTAASQLSLSSVCTKSAIKRKGSKSSKALSNVRFDATADRPKLDIVMSGVESKVSNHAKTKPTKSSNFSLSVSSTQTSGISSCESGGRRRKKPSLGGKSKAAILAMKGFDDDGGFL</sequence>
<feature type="compositionally biased region" description="Basic and acidic residues" evidence="2">
    <location>
        <begin position="949"/>
        <end position="959"/>
    </location>
</feature>
<feature type="coiled-coil region" evidence="1">
    <location>
        <begin position="154"/>
        <end position="227"/>
    </location>
</feature>
<feature type="region of interest" description="Disordered" evidence="2">
    <location>
        <begin position="1"/>
        <end position="100"/>
    </location>
</feature>
<feature type="region of interest" description="Disordered" evidence="2">
    <location>
        <begin position="788"/>
        <end position="1037"/>
    </location>
</feature>
<feature type="compositionally biased region" description="Basic and acidic residues" evidence="2">
    <location>
        <begin position="971"/>
        <end position="1002"/>
    </location>
</feature>
<dbReference type="AlphaFoldDB" id="A0ABD3MUB4"/>
<dbReference type="EMBL" id="JALLBG020000095">
    <property type="protein sequence ID" value="KAL3765546.1"/>
    <property type="molecule type" value="Genomic_DNA"/>
</dbReference>
<gene>
    <name evidence="3" type="ORF">ACHAWU_003087</name>
</gene>
<feature type="region of interest" description="Disordered" evidence="2">
    <location>
        <begin position="1098"/>
        <end position="1145"/>
    </location>
</feature>
<comment type="caution">
    <text evidence="3">The sequence shown here is derived from an EMBL/GenBank/DDBJ whole genome shotgun (WGS) entry which is preliminary data.</text>
</comment>
<feature type="coiled-coil region" evidence="1">
    <location>
        <begin position="497"/>
        <end position="595"/>
    </location>
</feature>
<feature type="coiled-coil region" evidence="1">
    <location>
        <begin position="685"/>
        <end position="756"/>
    </location>
</feature>
<dbReference type="Proteomes" id="UP001530293">
    <property type="component" value="Unassembled WGS sequence"/>
</dbReference>
<evidence type="ECO:0000313" key="3">
    <source>
        <dbReference type="EMBL" id="KAL3765546.1"/>
    </source>
</evidence>
<organism evidence="3 4">
    <name type="scientific">Discostella pseudostelligera</name>
    <dbReference type="NCBI Taxonomy" id="259834"/>
    <lineage>
        <taxon>Eukaryota</taxon>
        <taxon>Sar</taxon>
        <taxon>Stramenopiles</taxon>
        <taxon>Ochrophyta</taxon>
        <taxon>Bacillariophyta</taxon>
        <taxon>Coscinodiscophyceae</taxon>
        <taxon>Thalassiosirophycidae</taxon>
        <taxon>Stephanodiscales</taxon>
        <taxon>Stephanodiscaceae</taxon>
        <taxon>Discostella</taxon>
    </lineage>
</organism>
<feature type="compositionally biased region" description="Polar residues" evidence="2">
    <location>
        <begin position="12"/>
        <end position="25"/>
    </location>
</feature>
<protein>
    <submittedName>
        <fullName evidence="3">Uncharacterized protein</fullName>
    </submittedName>
</protein>
<feature type="compositionally biased region" description="Gly residues" evidence="2">
    <location>
        <begin position="44"/>
        <end position="58"/>
    </location>
</feature>